<feature type="compositionally biased region" description="Polar residues" evidence="7">
    <location>
        <begin position="1721"/>
        <end position="1737"/>
    </location>
</feature>
<dbReference type="OrthoDB" id="18431at2759"/>
<dbReference type="Pfam" id="PF20252">
    <property type="entry name" value="BIG2_C"/>
    <property type="match status" value="1"/>
</dbReference>
<dbReference type="Gene3D" id="1.10.1000.11">
    <property type="entry name" value="Arf Nucleotide-binding Site Opener,domain 2"/>
    <property type="match status" value="1"/>
</dbReference>
<protein>
    <submittedName>
        <fullName evidence="9">BIG2</fullName>
    </submittedName>
</protein>
<evidence type="ECO:0000256" key="7">
    <source>
        <dbReference type="SAM" id="MobiDB-lite"/>
    </source>
</evidence>
<dbReference type="Pfam" id="PF12783">
    <property type="entry name" value="Sec7-like_HUS"/>
    <property type="match status" value="1"/>
</dbReference>
<dbReference type="PROSITE" id="PS50190">
    <property type="entry name" value="SEC7"/>
    <property type="match status" value="1"/>
</dbReference>
<keyword evidence="6" id="KW-0472">Membrane</keyword>
<keyword evidence="10" id="KW-1185">Reference proteome</keyword>
<feature type="domain" description="SEC7" evidence="8">
    <location>
        <begin position="585"/>
        <end position="777"/>
    </location>
</feature>
<dbReference type="CDD" id="cd00171">
    <property type="entry name" value="Sec7"/>
    <property type="match status" value="1"/>
</dbReference>
<name>A0A8E0S7S0_9TREM</name>
<dbReference type="InterPro" id="IPR032629">
    <property type="entry name" value="DCB_dom"/>
</dbReference>
<dbReference type="SUPFAM" id="SSF48371">
    <property type="entry name" value="ARM repeat"/>
    <property type="match status" value="1"/>
</dbReference>
<dbReference type="InterPro" id="IPR023394">
    <property type="entry name" value="Sec7_C_sf"/>
</dbReference>
<dbReference type="InterPro" id="IPR000904">
    <property type="entry name" value="Sec7_dom"/>
</dbReference>
<evidence type="ECO:0000259" key="8">
    <source>
        <dbReference type="PROSITE" id="PS50190"/>
    </source>
</evidence>
<dbReference type="PANTHER" id="PTHR10663:SF375">
    <property type="entry name" value="LD29171P"/>
    <property type="match status" value="1"/>
</dbReference>
<feature type="region of interest" description="Disordered" evidence="7">
    <location>
        <begin position="920"/>
        <end position="977"/>
    </location>
</feature>
<accession>A0A8E0S7S0</accession>
<evidence type="ECO:0000256" key="2">
    <source>
        <dbReference type="ARBA" id="ARBA00004496"/>
    </source>
</evidence>
<evidence type="ECO:0000256" key="3">
    <source>
        <dbReference type="ARBA" id="ARBA00022448"/>
    </source>
</evidence>
<keyword evidence="3" id="KW-0813">Transport</keyword>
<feature type="region of interest" description="Disordered" evidence="7">
    <location>
        <begin position="1708"/>
        <end position="1800"/>
    </location>
</feature>
<dbReference type="SMART" id="SM00222">
    <property type="entry name" value="Sec7"/>
    <property type="match status" value="1"/>
</dbReference>
<sequence length="1982" mass="218557">MLLADEKLLKPLQLACSMKSPKIVTTAVDTLQKLIAYGHVPNEAVGSSGKVRLIEQLVTTICSCFQASFLLVAMGVYTDDGVQLQVLKALLTVVTSSVVEIHEADILLAVRTCYNIYMATKNPVNQATARATLTQIISIIFQRMEQNAMDAVVALSTSPASLTSPVADTSAIHSVDVTEDSDSPTIIQSYFVHTSSTKHSDSVEQTQKNQMNTDGNAKLQEISEAVNLENKDQTDENTETIVRDILEELIDRAIPVGTEDERSEQPQFLDDAPEVVHDSAPTDFDSTSLHSSSDAKPIYQSENLNNLSVDPNAVPPEAVTLAHVTQKDAFLVFRSLCRLATKDFGGSRAADIKSNSVRSKTLSLQLLLSVFQQPGPLFLSSEIFITAIKQYLCVALIKNGVSPHPEICELSVTIFLSLLTHFKPHLKRHIEVFFKDVFLEILESPKSSFEHKWVVIEAVRRICADAQCVVDIYLNYDCDMNMANIFERLTTDLAKIAQGSYVGEHGCTIAQRQAIRTSGLECLVLILRCMVDWSHVLYVSPELQSFLGTEPSFSTEPAEPVANGPTVINQVHGSIQSKSIDDPGDFESRKAQKEIFENGIELFNKGKSTAAFQLLQEHNLLADSVEAIAELLLVEERLSKASIGDFLGENDPFSLRVMYAYVDQFDFADKDFVSAMREFLAGFRLPGEAQKIDRLMEKFAARYCACNPNNGLFASADTAYVLAFSIILLTTDLHSAQIKQHHRMTKEEYIRMNRGINDSQDLPESYLGQIYDEIAQCGIKLRSDDAISKLAGSHPVIPREDETVRVSSTALKQESAVATGEDIIGAVDYSESDFTSATHCEHVRPMFKLAWTPFLAAFSVGLQDCDALDVAHLCLEGIRYSIRIACIFHMEMERDAYVQALARFTLLLSASAVNHPLSSSVGSGVNSIGNVTHNRRSRTETTASTASAASSANSSTSSGTVQSATSTVGSVSAPQAPANMSMSVNTSAAMFSPEAMKQKNIDTIRTLITVAQTDGNYLGHAWVEILRCISQLESAHLIAQPNQGFNLGSSTSGLLTRAASFAGNPASHSGSSFASANSVRRPVPQMQFSQSVNTSSEPMAPGSLAAASVDPKKAAILQEVMGETGSHSVVVAVDKIFTGSVRLNGDAIVDFVQALCQVSREELTLPQPRTFTLQKVVEISYYNMGRIRLQWSRVWEHIGGHFTTASQSANEDVAEFVVDSLRQLSVKLIEKGELPNFHFQKEFLRPFVSILDNGAVLTRKIQDMVIRCVCQLVHSQYANIRSGWTNIFAAFHRVAGSSDEAVVDLAFETCGFTVNEVLKNHVQVLLEAFQPLVKLLADFACNPHYPDMAMESIRLMRTCAEVVSCNGVLFTTIPSLISPTQDGSSVAITQKVVNFTAATDALQPMGSPPQSSSVAHQSPSDEDHIWLRGWMPVLCELFRVINSCKLDVRTRGLTVFFDIIKTYGAQFKPLWWRETFTVIFRVFHHFRSPSMSRGMDGIGESGLGLSSMERTEWMNTTCNHTLFSIVDVFSQFYEPLHSILLDEVYAQLRWCCLQQHEQLARSGTSCLETLILSTGKRFTHEIWERTVDLIVNLFRDTVPHQLLTWRPDMNSAMEDDKQVMARSGSIGESITGAYTPMPRYLVQAHLFADLLIKCVVQYELIQTVDHILFYSSHSRNEDAHYATAARSLAAASYPAYAVALVTAATTGSTAANTPTERTPGKCNTSCPSSWSDPSPQSVDAPWSPDETFESQGKLKEESPTAVISDKLQEDNGPGNNQDEEEEEQSWYLGPGGSRAIFGPSPLPPDSRGMFVCLSPQHKLRLARCLLESHAFAKRFNSNDEQRNVLFEAGFKVKAKPNLLKQETHSLLCALRILFRLAEEESELREETEDLLDRVILDALSYYHGLVIDGHRQAWDTCLILIITQLTRLSPATRFHRHAANLYGNVCDLVAMAGGVSPEVASLIRLFMLRCGAFFVPPSYRAV</sequence>
<evidence type="ECO:0000313" key="10">
    <source>
        <dbReference type="Proteomes" id="UP000728185"/>
    </source>
</evidence>
<dbReference type="Pfam" id="PF16213">
    <property type="entry name" value="DCB"/>
    <property type="match status" value="1"/>
</dbReference>
<keyword evidence="5" id="KW-0653">Protein transport</keyword>
<evidence type="ECO:0000256" key="5">
    <source>
        <dbReference type="ARBA" id="ARBA00022927"/>
    </source>
</evidence>
<proteinExistence type="predicted"/>
<organism evidence="9 10">
    <name type="scientific">Fasciolopsis buskii</name>
    <dbReference type="NCBI Taxonomy" id="27845"/>
    <lineage>
        <taxon>Eukaryota</taxon>
        <taxon>Metazoa</taxon>
        <taxon>Spiralia</taxon>
        <taxon>Lophotrochozoa</taxon>
        <taxon>Platyhelminthes</taxon>
        <taxon>Trematoda</taxon>
        <taxon>Digenea</taxon>
        <taxon>Plagiorchiida</taxon>
        <taxon>Echinostomata</taxon>
        <taxon>Echinostomatoidea</taxon>
        <taxon>Fasciolidae</taxon>
        <taxon>Fasciolopsis</taxon>
    </lineage>
</organism>
<dbReference type="InterPro" id="IPR032691">
    <property type="entry name" value="Mon2/Sec7/BIG1-like_HUS"/>
</dbReference>
<evidence type="ECO:0000256" key="4">
    <source>
        <dbReference type="ARBA" id="ARBA00022490"/>
    </source>
</evidence>
<feature type="compositionally biased region" description="Low complexity" evidence="7">
    <location>
        <begin position="941"/>
        <end position="973"/>
    </location>
</feature>
<evidence type="ECO:0000256" key="1">
    <source>
        <dbReference type="ARBA" id="ARBA00004370"/>
    </source>
</evidence>
<dbReference type="GO" id="GO:0005737">
    <property type="term" value="C:cytoplasm"/>
    <property type="evidence" value="ECO:0007669"/>
    <property type="project" value="UniProtKB-SubCell"/>
</dbReference>
<dbReference type="InterPro" id="IPR035999">
    <property type="entry name" value="Sec7_dom_sf"/>
</dbReference>
<keyword evidence="4" id="KW-0963">Cytoplasm</keyword>
<dbReference type="GO" id="GO:0005085">
    <property type="term" value="F:guanyl-nucleotide exchange factor activity"/>
    <property type="evidence" value="ECO:0007669"/>
    <property type="project" value="InterPro"/>
</dbReference>
<dbReference type="Gene3D" id="1.10.220.20">
    <property type="match status" value="1"/>
</dbReference>
<dbReference type="Pfam" id="PF09324">
    <property type="entry name" value="Sec7-like_HDS"/>
    <property type="match status" value="1"/>
</dbReference>
<dbReference type="InterPro" id="IPR016024">
    <property type="entry name" value="ARM-type_fold"/>
</dbReference>
<comment type="subcellular location">
    <subcellularLocation>
        <location evidence="2">Cytoplasm</location>
    </subcellularLocation>
    <subcellularLocation>
        <location evidence="1">Membrane</location>
    </subcellularLocation>
</comment>
<gene>
    <name evidence="9" type="ORF">FBUS_03530</name>
</gene>
<dbReference type="FunFam" id="1.10.1000.11:FF:000003">
    <property type="entry name" value="Brefeldin A-inhibited guanine nucleotide-exchange protein 1"/>
    <property type="match status" value="1"/>
</dbReference>
<reference evidence="9" key="1">
    <citation type="submission" date="2019-05" db="EMBL/GenBank/DDBJ databases">
        <title>Annotation for the trematode Fasciolopsis buski.</title>
        <authorList>
            <person name="Choi Y.-J."/>
        </authorList>
    </citation>
    <scope>NUCLEOTIDE SEQUENCE</scope>
    <source>
        <strain evidence="9">HT</strain>
        <tissue evidence="9">Whole worm</tissue>
    </source>
</reference>
<dbReference type="InterPro" id="IPR015403">
    <property type="entry name" value="Mon2/Sec7/BIG1-like_HDS"/>
</dbReference>
<dbReference type="SUPFAM" id="SSF48425">
    <property type="entry name" value="Sec7 domain"/>
    <property type="match status" value="1"/>
</dbReference>
<dbReference type="GO" id="GO:0032012">
    <property type="term" value="P:regulation of ARF protein signal transduction"/>
    <property type="evidence" value="ECO:0007669"/>
    <property type="project" value="InterPro"/>
</dbReference>
<evidence type="ECO:0000256" key="6">
    <source>
        <dbReference type="ARBA" id="ARBA00023136"/>
    </source>
</evidence>
<dbReference type="Proteomes" id="UP000728185">
    <property type="component" value="Unassembled WGS sequence"/>
</dbReference>
<dbReference type="GO" id="GO:0015031">
    <property type="term" value="P:protein transport"/>
    <property type="evidence" value="ECO:0007669"/>
    <property type="project" value="UniProtKB-KW"/>
</dbReference>
<evidence type="ECO:0000313" key="9">
    <source>
        <dbReference type="EMBL" id="KAA0199229.1"/>
    </source>
</evidence>
<dbReference type="Pfam" id="PF01369">
    <property type="entry name" value="Sec7"/>
    <property type="match status" value="1"/>
</dbReference>
<dbReference type="PANTHER" id="PTHR10663">
    <property type="entry name" value="GUANYL-NUCLEOTIDE EXCHANGE FACTOR"/>
    <property type="match status" value="1"/>
</dbReference>
<dbReference type="GO" id="GO:0016020">
    <property type="term" value="C:membrane"/>
    <property type="evidence" value="ECO:0007669"/>
    <property type="project" value="UniProtKB-SubCell"/>
</dbReference>
<comment type="caution">
    <text evidence="9">The sequence shown here is derived from an EMBL/GenBank/DDBJ whole genome shotgun (WGS) entry which is preliminary data.</text>
</comment>
<dbReference type="InterPro" id="IPR046455">
    <property type="entry name" value="Sec7/BIG1-like_C"/>
</dbReference>
<dbReference type="EMBL" id="LUCM01001249">
    <property type="protein sequence ID" value="KAA0199229.1"/>
    <property type="molecule type" value="Genomic_DNA"/>
</dbReference>
<feature type="compositionally biased region" description="Low complexity" evidence="7">
    <location>
        <begin position="920"/>
        <end position="931"/>
    </location>
</feature>